<dbReference type="Proteomes" id="UP000654720">
    <property type="component" value="Chromosome"/>
</dbReference>
<feature type="domain" description="FecR protein" evidence="2">
    <location>
        <begin position="184"/>
        <end position="278"/>
    </location>
</feature>
<dbReference type="RefSeq" id="WP_027201068.1">
    <property type="nucleotide sequence ID" value="NZ_CAJKXH010000013.1"/>
</dbReference>
<dbReference type="GO" id="GO:0016989">
    <property type="term" value="F:sigma factor antagonist activity"/>
    <property type="evidence" value="ECO:0007669"/>
    <property type="project" value="TreeGrafter"/>
</dbReference>
<dbReference type="AlphaFoldDB" id="A0A413IJA7"/>
<dbReference type="EMBL" id="QSCR01000042">
    <property type="protein sequence ID" value="RGY12571.1"/>
    <property type="molecule type" value="Genomic_DNA"/>
</dbReference>
<evidence type="ECO:0000313" key="5">
    <source>
        <dbReference type="EMBL" id="RGY12571.1"/>
    </source>
</evidence>
<dbReference type="Pfam" id="PF16344">
    <property type="entry name" value="FecR_C"/>
    <property type="match status" value="1"/>
</dbReference>
<dbReference type="Proteomes" id="UP000286063">
    <property type="component" value="Unassembled WGS sequence"/>
</dbReference>
<protein>
    <submittedName>
        <fullName evidence="4">FecR domain-containing protein</fullName>
    </submittedName>
    <submittedName>
        <fullName evidence="5">FecR family protein</fullName>
    </submittedName>
</protein>
<dbReference type="Pfam" id="PF04773">
    <property type="entry name" value="FecR"/>
    <property type="match status" value="1"/>
</dbReference>
<sequence>MMKRNGHSVFEITRQVIRNFFNEDDERTTREFQQLIREAGLLNNASELESKEQLITWLAEPSRFSSKDAYRKFYQHVRQKQKVRMLRNFRVAASFLLILALGGVAYWLNDFWDTGNGPKLMEEIHPIMSKAYIMMDDGTCMVLGKDEGEVLEADGTKIVRDSTKVKYTSENDKETSKIAYNELNVPRGGEYALELSDGTKVWVNADSRLKYPIRFREECREVYLLTGEAYFEVARNEAKPFWVHTSRGSVKVLGTEFNVRDYPDEHQVVATLVNGSVQFSDKNKSGRQVILQPGFQVVVDSLRRDWEVRKVNLEEYVGWRNGLYVFSHLTLEELMKIVERNYDVTVFFANEECKKLVFSGDLQKYEKVEYFLRFMETGGDVRFVVKDRTITVYKK</sequence>
<dbReference type="FunFam" id="2.60.120.1440:FF:000001">
    <property type="entry name" value="Putative anti-sigma factor"/>
    <property type="match status" value="1"/>
</dbReference>
<dbReference type="InterPro" id="IPR032508">
    <property type="entry name" value="FecR_C"/>
</dbReference>
<evidence type="ECO:0000259" key="2">
    <source>
        <dbReference type="Pfam" id="PF04773"/>
    </source>
</evidence>
<keyword evidence="1" id="KW-1133">Transmembrane helix</keyword>
<evidence type="ECO:0000256" key="1">
    <source>
        <dbReference type="SAM" id="Phobius"/>
    </source>
</evidence>
<accession>A0A413IJA7</accession>
<organism evidence="5 6">
    <name type="scientific">Butyricimonas virosa</name>
    <dbReference type="NCBI Taxonomy" id="544645"/>
    <lineage>
        <taxon>Bacteria</taxon>
        <taxon>Pseudomonadati</taxon>
        <taxon>Bacteroidota</taxon>
        <taxon>Bacteroidia</taxon>
        <taxon>Bacteroidales</taxon>
        <taxon>Odoribacteraceae</taxon>
        <taxon>Butyricimonas</taxon>
    </lineage>
</organism>
<feature type="transmembrane region" description="Helical" evidence="1">
    <location>
        <begin position="88"/>
        <end position="108"/>
    </location>
</feature>
<keyword evidence="1" id="KW-0812">Transmembrane</keyword>
<proteinExistence type="predicted"/>
<dbReference type="InterPro" id="IPR012373">
    <property type="entry name" value="Ferrdict_sens_TM"/>
</dbReference>
<dbReference type="PANTHER" id="PTHR30273">
    <property type="entry name" value="PERIPLASMIC SIGNAL SENSOR AND SIGMA FACTOR ACTIVATOR FECR-RELATED"/>
    <property type="match status" value="1"/>
</dbReference>
<reference evidence="5 6" key="1">
    <citation type="submission" date="2018-08" db="EMBL/GenBank/DDBJ databases">
        <title>A genome reference for cultivated species of the human gut microbiota.</title>
        <authorList>
            <person name="Zou Y."/>
            <person name="Xue W."/>
            <person name="Luo G."/>
        </authorList>
    </citation>
    <scope>NUCLEOTIDE SEQUENCE [LARGE SCALE GENOMIC DNA]</scope>
    <source>
        <strain evidence="5 6">OF02-7</strain>
    </source>
</reference>
<keyword evidence="7" id="KW-1185">Reference proteome</keyword>
<evidence type="ECO:0000313" key="7">
    <source>
        <dbReference type="Proteomes" id="UP000654720"/>
    </source>
</evidence>
<evidence type="ECO:0000313" key="4">
    <source>
        <dbReference type="EMBL" id="QRO48990.1"/>
    </source>
</evidence>
<dbReference type="PANTHER" id="PTHR30273:SF2">
    <property type="entry name" value="PROTEIN FECR"/>
    <property type="match status" value="1"/>
</dbReference>
<dbReference type="EMBL" id="CP069450">
    <property type="protein sequence ID" value="QRO48990.1"/>
    <property type="molecule type" value="Genomic_DNA"/>
</dbReference>
<dbReference type="Gene3D" id="3.55.50.30">
    <property type="match status" value="1"/>
</dbReference>
<keyword evidence="1" id="KW-0472">Membrane</keyword>
<reference evidence="4 7" key="2">
    <citation type="submission" date="2021-02" db="EMBL/GenBank/DDBJ databases">
        <title>FDA dAtabase for Regulatory Grade micrObial Sequences (FDA-ARGOS): Supporting development and validation of Infectious Disease Dx tests.</title>
        <authorList>
            <person name="Carlson P."/>
            <person name="Fischbach M."/>
            <person name="Hastie J."/>
            <person name="Bilen M."/>
            <person name="Cheng A."/>
            <person name="Tallon L."/>
            <person name="Sadzewicz L."/>
            <person name="Zhao X."/>
            <person name="Boylan J."/>
            <person name="Ott S."/>
            <person name="Bowen H."/>
            <person name="Vavikolanu K."/>
            <person name="Mehta A."/>
            <person name="Aluvathingal J."/>
            <person name="Nadendla S."/>
            <person name="Yan Y."/>
            <person name="Sichtig H."/>
        </authorList>
    </citation>
    <scope>NUCLEOTIDE SEQUENCE [LARGE SCALE GENOMIC DNA]</scope>
    <source>
        <strain evidence="4 7">FDAARGOS_1229</strain>
    </source>
</reference>
<dbReference type="InterPro" id="IPR006860">
    <property type="entry name" value="FecR"/>
</dbReference>
<dbReference type="OrthoDB" id="1097347at2"/>
<feature type="domain" description="Protein FecR C-terminal" evidence="3">
    <location>
        <begin position="324"/>
        <end position="392"/>
    </location>
</feature>
<evidence type="ECO:0000313" key="6">
    <source>
        <dbReference type="Proteomes" id="UP000286063"/>
    </source>
</evidence>
<evidence type="ECO:0000259" key="3">
    <source>
        <dbReference type="Pfam" id="PF16344"/>
    </source>
</evidence>
<gene>
    <name evidence="5" type="ORF">DXA50_17560</name>
    <name evidence="4" type="ORF">I6J59_13775</name>
</gene>
<dbReference type="GeneID" id="93098366"/>
<dbReference type="Gene3D" id="2.60.120.1440">
    <property type="match status" value="1"/>
</dbReference>
<name>A0A413IJA7_9BACT</name>